<evidence type="ECO:0000256" key="2">
    <source>
        <dbReference type="SAM" id="SignalP"/>
    </source>
</evidence>
<dbReference type="OrthoDB" id="7348740at2"/>
<protein>
    <submittedName>
        <fullName evidence="3">LTXXQ motif family protein</fullName>
    </submittedName>
</protein>
<evidence type="ECO:0000256" key="1">
    <source>
        <dbReference type="SAM" id="MobiDB-lite"/>
    </source>
</evidence>
<gene>
    <name evidence="3" type="ORF">SAMN05444159_2175</name>
</gene>
<feature type="chain" id="PRO_5013155673" evidence="2">
    <location>
        <begin position="28"/>
        <end position="435"/>
    </location>
</feature>
<feature type="signal peptide" evidence="2">
    <location>
        <begin position="1"/>
        <end position="27"/>
    </location>
</feature>
<reference evidence="3 4" key="1">
    <citation type="submission" date="2016-11" db="EMBL/GenBank/DDBJ databases">
        <authorList>
            <person name="Jaros S."/>
            <person name="Januszkiewicz K."/>
            <person name="Wedrychowicz H."/>
        </authorList>
    </citation>
    <scope>NUCLEOTIDE SEQUENCE [LARGE SCALE GENOMIC DNA]</scope>
    <source>
        <strain evidence="3 4">GAS499</strain>
    </source>
</reference>
<feature type="region of interest" description="Disordered" evidence="1">
    <location>
        <begin position="30"/>
        <end position="49"/>
    </location>
</feature>
<proteinExistence type="predicted"/>
<name>A0A1M6NZQ9_9BRAD</name>
<dbReference type="GO" id="GO:0042597">
    <property type="term" value="C:periplasmic space"/>
    <property type="evidence" value="ECO:0007669"/>
    <property type="project" value="InterPro"/>
</dbReference>
<dbReference type="Pfam" id="PF07813">
    <property type="entry name" value="LTXXQ"/>
    <property type="match status" value="2"/>
</dbReference>
<keyword evidence="2" id="KW-0732">Signal</keyword>
<dbReference type="Proteomes" id="UP000189935">
    <property type="component" value="Chromosome I"/>
</dbReference>
<sequence>MKVPCRKSMTGIVAVALAAVLSGAALARGGGGHGGGGHGHGGGHGGGHFHAGGHGFHAAHFGGGHHMGGRFAVSHSIRNDHGVRNALNSFSHAGAFRHGRLLSNPSARAQIAAGAALAGWHNRGRANGWWQHGNGGYGWVGPVFWPFAYHDIYDYAMWGYGYGAPFWGYGYPDIYAGIFAPYGYDDLSGYFYSPRRSSRHRNTALDRLAQMCGDDSPEIAGLPIDQIEQVIEPTEAQRAALDDLASASISAAQKIRAACPTQMILTASGRLAFMQARIEAMISAVATVQPALEKFYGLLNDEQKARLNGVVEDQRRISAAKQVKGSLVGSCGAAQPSALQWPTGEIEARLHLTDTQRAGLETLQDASAQAADMLKTSCQPDDALTPPARLAAVGKRLDTMLQAVKLVGAALDDFYATLSDEQKAQFEAIGPRRAS</sequence>
<evidence type="ECO:0000313" key="4">
    <source>
        <dbReference type="Proteomes" id="UP000189935"/>
    </source>
</evidence>
<dbReference type="InterPro" id="IPR012899">
    <property type="entry name" value="LTXXQ"/>
</dbReference>
<organism evidence="3 4">
    <name type="scientific">Bradyrhizobium lablabi</name>
    <dbReference type="NCBI Taxonomy" id="722472"/>
    <lineage>
        <taxon>Bacteria</taxon>
        <taxon>Pseudomonadati</taxon>
        <taxon>Pseudomonadota</taxon>
        <taxon>Alphaproteobacteria</taxon>
        <taxon>Hyphomicrobiales</taxon>
        <taxon>Nitrobacteraceae</taxon>
        <taxon>Bradyrhizobium</taxon>
    </lineage>
</organism>
<evidence type="ECO:0000313" key="3">
    <source>
        <dbReference type="EMBL" id="SHK01144.1"/>
    </source>
</evidence>
<dbReference type="EMBL" id="LT670844">
    <property type="protein sequence ID" value="SHK01144.1"/>
    <property type="molecule type" value="Genomic_DNA"/>
</dbReference>
<accession>A0A1M6NZQ9</accession>
<dbReference type="AlphaFoldDB" id="A0A1M6NZQ9"/>